<dbReference type="EMBL" id="JAPFCC010000001">
    <property type="protein sequence ID" value="MCW7553653.1"/>
    <property type="molecule type" value="Genomic_DNA"/>
</dbReference>
<gene>
    <name evidence="1" type="ORF">NX722_13650</name>
</gene>
<organism evidence="1 2">
    <name type="scientific">Endozoicomonas gorgoniicola</name>
    <dbReference type="NCBI Taxonomy" id="1234144"/>
    <lineage>
        <taxon>Bacteria</taxon>
        <taxon>Pseudomonadati</taxon>
        <taxon>Pseudomonadota</taxon>
        <taxon>Gammaproteobacteria</taxon>
        <taxon>Oceanospirillales</taxon>
        <taxon>Endozoicomonadaceae</taxon>
        <taxon>Endozoicomonas</taxon>
    </lineage>
</organism>
<dbReference type="InterPro" id="IPR010064">
    <property type="entry name" value="HK97-gp10_tail"/>
</dbReference>
<name>A0ABT3MWA9_9GAMM</name>
<sequence>MLKALTVDMTGDRQFRKALEQTPGTLFNQLKRMVTRGGSEAARELKRSAPKAHSTLVNSIRSIRDADLSAIAAPNTDYAQFVNDGTGSGGAPSLQAIKDWIRVKGITPNNPNHDLDDLAYMISRSIARKGTRAQPFVDNTADKLTPRINQLMQQAVRNSLAEVGLL</sequence>
<evidence type="ECO:0000313" key="2">
    <source>
        <dbReference type="Proteomes" id="UP001209854"/>
    </source>
</evidence>
<protein>
    <submittedName>
        <fullName evidence="1">HK97 gp10 family phage protein</fullName>
    </submittedName>
</protein>
<evidence type="ECO:0000313" key="1">
    <source>
        <dbReference type="EMBL" id="MCW7553653.1"/>
    </source>
</evidence>
<accession>A0ABT3MWA9</accession>
<dbReference type="RefSeq" id="WP_262568471.1">
    <property type="nucleotide sequence ID" value="NZ_JAPFCC010000001.1"/>
</dbReference>
<dbReference type="Pfam" id="PF04883">
    <property type="entry name" value="HK97-gp10_like"/>
    <property type="match status" value="1"/>
</dbReference>
<keyword evidence="2" id="KW-1185">Reference proteome</keyword>
<dbReference type="NCBIfam" id="TIGR01725">
    <property type="entry name" value="phge_HK97_gp10"/>
    <property type="match status" value="1"/>
</dbReference>
<comment type="caution">
    <text evidence="1">The sequence shown here is derived from an EMBL/GenBank/DDBJ whole genome shotgun (WGS) entry which is preliminary data.</text>
</comment>
<reference evidence="1 2" key="1">
    <citation type="submission" date="2022-10" db="EMBL/GenBank/DDBJ databases">
        <title>High-quality genome sequences of two octocoral-associated bacteria, Endozoicomonas euniceicola EF212 and Endozoicomonas gorgoniicola PS125.</title>
        <authorList>
            <person name="Chiou Y.-J."/>
            <person name="Chen Y.-H."/>
        </authorList>
    </citation>
    <scope>NUCLEOTIDE SEQUENCE [LARGE SCALE GENOMIC DNA]</scope>
    <source>
        <strain evidence="1 2">PS125</strain>
    </source>
</reference>
<proteinExistence type="predicted"/>
<dbReference type="Proteomes" id="UP001209854">
    <property type="component" value="Unassembled WGS sequence"/>
</dbReference>